<evidence type="ECO:0000313" key="1">
    <source>
        <dbReference type="EMBL" id="JAH10014.1"/>
    </source>
</evidence>
<proteinExistence type="predicted"/>
<protein>
    <submittedName>
        <fullName evidence="1">Uncharacterized protein</fullName>
    </submittedName>
</protein>
<reference evidence="1" key="2">
    <citation type="journal article" date="2015" name="Fish Shellfish Immunol.">
        <title>Early steps in the European eel (Anguilla anguilla)-Vibrio vulnificus interaction in the gills: Role of the RtxA13 toxin.</title>
        <authorList>
            <person name="Callol A."/>
            <person name="Pajuelo D."/>
            <person name="Ebbesson L."/>
            <person name="Teles M."/>
            <person name="MacKenzie S."/>
            <person name="Amaro C."/>
        </authorList>
    </citation>
    <scope>NUCLEOTIDE SEQUENCE</scope>
</reference>
<sequence>MAVKSMNTYTGHISALFLMHLYLRHRTLFPQPLFYIYSKATVLNGTRSSH</sequence>
<dbReference type="EMBL" id="GBXM01098563">
    <property type="protein sequence ID" value="JAH10014.1"/>
    <property type="molecule type" value="Transcribed_RNA"/>
</dbReference>
<organism evidence="1">
    <name type="scientific">Anguilla anguilla</name>
    <name type="common">European freshwater eel</name>
    <name type="synonym">Muraena anguilla</name>
    <dbReference type="NCBI Taxonomy" id="7936"/>
    <lineage>
        <taxon>Eukaryota</taxon>
        <taxon>Metazoa</taxon>
        <taxon>Chordata</taxon>
        <taxon>Craniata</taxon>
        <taxon>Vertebrata</taxon>
        <taxon>Euteleostomi</taxon>
        <taxon>Actinopterygii</taxon>
        <taxon>Neopterygii</taxon>
        <taxon>Teleostei</taxon>
        <taxon>Anguilliformes</taxon>
        <taxon>Anguillidae</taxon>
        <taxon>Anguilla</taxon>
    </lineage>
</organism>
<accession>A0A0E9PZU3</accession>
<reference evidence="1" key="1">
    <citation type="submission" date="2014-11" db="EMBL/GenBank/DDBJ databases">
        <authorList>
            <person name="Amaro Gonzalez C."/>
        </authorList>
    </citation>
    <scope>NUCLEOTIDE SEQUENCE</scope>
</reference>
<dbReference type="AlphaFoldDB" id="A0A0E9PZU3"/>
<name>A0A0E9PZU3_ANGAN</name>